<dbReference type="GO" id="GO:0008422">
    <property type="term" value="F:beta-glucosidase activity"/>
    <property type="evidence" value="ECO:0007669"/>
    <property type="project" value="UniProtKB-EC"/>
</dbReference>
<dbReference type="PRINTS" id="PR00133">
    <property type="entry name" value="GLHYDRLASE3"/>
</dbReference>
<accession>A0A9W6IWA5</accession>
<dbReference type="InterPro" id="IPR036962">
    <property type="entry name" value="Glyco_hydro_3_N_sf"/>
</dbReference>
<dbReference type="Pfam" id="PF00933">
    <property type="entry name" value="Glyco_hydro_3"/>
    <property type="match status" value="1"/>
</dbReference>
<evidence type="ECO:0000256" key="4">
    <source>
        <dbReference type="SAM" id="SignalP"/>
    </source>
</evidence>
<reference evidence="6" key="3">
    <citation type="submission" date="2023-01" db="EMBL/GenBank/DDBJ databases">
        <authorList>
            <person name="Sun Q."/>
            <person name="Evtushenko L."/>
        </authorList>
    </citation>
    <scope>NUCLEOTIDE SEQUENCE</scope>
    <source>
        <strain evidence="6">VKM B-1606</strain>
    </source>
</reference>
<keyword evidence="7" id="KW-0326">Glycosidase</keyword>
<dbReference type="AlphaFoldDB" id="A0A9W6IWA5"/>
<dbReference type="EMBL" id="BSFF01000010">
    <property type="protein sequence ID" value="GLK57797.1"/>
    <property type="molecule type" value="Genomic_DNA"/>
</dbReference>
<dbReference type="Gene3D" id="2.60.40.10">
    <property type="entry name" value="Immunoglobulins"/>
    <property type="match status" value="1"/>
</dbReference>
<dbReference type="SUPFAM" id="SSF52279">
    <property type="entry name" value="Beta-D-glucan exohydrolase, C-terminal domain"/>
    <property type="match status" value="1"/>
</dbReference>
<evidence type="ECO:0000313" key="7">
    <source>
        <dbReference type="EMBL" id="MBM7852992.1"/>
    </source>
</evidence>
<reference evidence="7 8" key="2">
    <citation type="submission" date="2021-01" db="EMBL/GenBank/DDBJ databases">
        <title>Genomic Encyclopedia of Type Strains, Phase IV (KMG-IV): sequencing the most valuable type-strain genomes for metagenomic binning, comparative biology and taxonomic classification.</title>
        <authorList>
            <person name="Goeker M."/>
        </authorList>
    </citation>
    <scope>NUCLEOTIDE SEQUENCE [LARGE SCALE GENOMIC DNA]</scope>
    <source>
        <strain evidence="7 8">DSM 6130</strain>
    </source>
</reference>
<dbReference type="EC" id="3.2.1.21" evidence="7"/>
<gene>
    <name evidence="6" type="ORF">GCM10008170_38170</name>
    <name evidence="7" type="ORF">JOD31_003243</name>
</gene>
<dbReference type="InterPro" id="IPR026891">
    <property type="entry name" value="Fn3-like"/>
</dbReference>
<evidence type="ECO:0000259" key="5">
    <source>
        <dbReference type="SMART" id="SM01217"/>
    </source>
</evidence>
<keyword evidence="4" id="KW-0732">Signal</keyword>
<evidence type="ECO:0000256" key="2">
    <source>
        <dbReference type="ARBA" id="ARBA00022801"/>
    </source>
</evidence>
<keyword evidence="8" id="KW-1185">Reference proteome</keyword>
<evidence type="ECO:0000313" key="9">
    <source>
        <dbReference type="Proteomes" id="UP001143400"/>
    </source>
</evidence>
<organism evidence="6 9">
    <name type="scientific">Methylopila capsulata</name>
    <dbReference type="NCBI Taxonomy" id="61654"/>
    <lineage>
        <taxon>Bacteria</taxon>
        <taxon>Pseudomonadati</taxon>
        <taxon>Pseudomonadota</taxon>
        <taxon>Alphaproteobacteria</taxon>
        <taxon>Hyphomicrobiales</taxon>
        <taxon>Methylopilaceae</taxon>
        <taxon>Methylopila</taxon>
    </lineage>
</organism>
<protein>
    <submittedName>
        <fullName evidence="6">Beta-glucosidase</fullName>
        <ecNumber evidence="7">3.2.1.21</ecNumber>
    </submittedName>
</protein>
<comment type="similarity">
    <text evidence="1">Belongs to the glycosyl hydrolase 3 family.</text>
</comment>
<feature type="domain" description="Fibronectin type III-like" evidence="5">
    <location>
        <begin position="662"/>
        <end position="731"/>
    </location>
</feature>
<dbReference type="Gene3D" id="3.20.20.300">
    <property type="entry name" value="Glycoside hydrolase, family 3, N-terminal domain"/>
    <property type="match status" value="1"/>
</dbReference>
<dbReference type="Proteomes" id="UP001143400">
    <property type="component" value="Unassembled WGS sequence"/>
</dbReference>
<name>A0A9W6IWA5_9HYPH</name>
<reference evidence="6" key="1">
    <citation type="journal article" date="2014" name="Int. J. Syst. Evol. Microbiol.">
        <title>Complete genome sequence of Corynebacterium casei LMG S-19264T (=DSM 44701T), isolated from a smear-ripened cheese.</title>
        <authorList>
            <consortium name="US DOE Joint Genome Institute (JGI-PGF)"/>
            <person name="Walter F."/>
            <person name="Albersmeier A."/>
            <person name="Kalinowski J."/>
            <person name="Ruckert C."/>
        </authorList>
    </citation>
    <scope>NUCLEOTIDE SEQUENCE</scope>
    <source>
        <strain evidence="6">VKM B-1606</strain>
    </source>
</reference>
<dbReference type="Proteomes" id="UP000758856">
    <property type="component" value="Unassembled WGS sequence"/>
</dbReference>
<dbReference type="Pfam" id="PF14310">
    <property type="entry name" value="Fn3-like"/>
    <property type="match status" value="1"/>
</dbReference>
<keyword evidence="2 7" id="KW-0378">Hydrolase</keyword>
<dbReference type="PANTHER" id="PTHR42715">
    <property type="entry name" value="BETA-GLUCOSIDASE"/>
    <property type="match status" value="1"/>
</dbReference>
<dbReference type="SUPFAM" id="SSF51445">
    <property type="entry name" value="(Trans)glycosidases"/>
    <property type="match status" value="1"/>
</dbReference>
<dbReference type="InterPro" id="IPR013783">
    <property type="entry name" value="Ig-like_fold"/>
</dbReference>
<dbReference type="RefSeq" id="WP_204951462.1">
    <property type="nucleotide sequence ID" value="NZ_BSFF01000010.1"/>
</dbReference>
<dbReference type="InterPro" id="IPR050288">
    <property type="entry name" value="Cellulose_deg_GH3"/>
</dbReference>
<dbReference type="SMART" id="SM01217">
    <property type="entry name" value="Fn3_like"/>
    <property type="match status" value="1"/>
</dbReference>
<dbReference type="Gene3D" id="3.40.50.1700">
    <property type="entry name" value="Glycoside hydrolase family 3 C-terminal domain"/>
    <property type="match status" value="1"/>
</dbReference>
<dbReference type="PANTHER" id="PTHR42715:SF10">
    <property type="entry name" value="BETA-GLUCOSIDASE"/>
    <property type="match status" value="1"/>
</dbReference>
<dbReference type="InterPro" id="IPR001764">
    <property type="entry name" value="Glyco_hydro_3_N"/>
</dbReference>
<dbReference type="InterPro" id="IPR017853">
    <property type="entry name" value="GH"/>
</dbReference>
<evidence type="ECO:0000313" key="8">
    <source>
        <dbReference type="Proteomes" id="UP000758856"/>
    </source>
</evidence>
<dbReference type="EMBL" id="JAFBCY010000004">
    <property type="protein sequence ID" value="MBM7852992.1"/>
    <property type="molecule type" value="Genomic_DNA"/>
</dbReference>
<evidence type="ECO:0000256" key="3">
    <source>
        <dbReference type="SAM" id="MobiDB-lite"/>
    </source>
</evidence>
<comment type="caution">
    <text evidence="6">The sequence shown here is derived from an EMBL/GenBank/DDBJ whole genome shotgun (WGS) entry which is preliminary data.</text>
</comment>
<dbReference type="Pfam" id="PF01915">
    <property type="entry name" value="Glyco_hydro_3_C"/>
    <property type="match status" value="1"/>
</dbReference>
<feature type="signal peptide" evidence="4">
    <location>
        <begin position="1"/>
        <end position="25"/>
    </location>
</feature>
<dbReference type="GO" id="GO:0005975">
    <property type="term" value="P:carbohydrate metabolic process"/>
    <property type="evidence" value="ECO:0007669"/>
    <property type="project" value="InterPro"/>
</dbReference>
<dbReference type="InterPro" id="IPR036881">
    <property type="entry name" value="Glyco_hydro_3_C_sf"/>
</dbReference>
<feature type="region of interest" description="Disordered" evidence="3">
    <location>
        <begin position="581"/>
        <end position="608"/>
    </location>
</feature>
<dbReference type="FunFam" id="3.20.20.300:FF:000005">
    <property type="entry name" value="Periplasmic beta-glucosidase"/>
    <property type="match status" value="1"/>
</dbReference>
<sequence>MDALALLRPLGAAALVAFAPLAASAQTKPAESGGRVEELLSKMTLEEKIGQLNMVSIVPNVEPGYDRIVKGIAAGSVGSVYNVHGADDTRALQKEAVENSRLKIPLFLALDVIHGYRTIFPTPLAQAASWDLAAMEKAERVAAREAAASGINMIFAPMLDVSRDPRWGRGVEGIGESAWLGARIAEARVRGLQGSNLKDRGNVVSCAKHFGANGAASGGRDYTASDLSDRAVREIYMPPFEAAAKAGARCFMAALNANDGVPSAANSHLIEEVLRRDWGFDGIVTSDFLAVNEIAYHGVAADQADASRIAINAGTDVDMESQAYVKRLPDLVRSGAVSTARLDQAVRRVLRLKDDLGLFDDPYRGATPEGETAALLTKANRDAAQDIAEKSLVLLKNEGEVLPFARDVKRVGLVGPLAEGQADTLGPWAARGVPTETSTLARGLAERLGSSAELTVTAGGSTFGSSDDEIAAAVETARRSDVVVLAVGERFNQSGEAASRADLGLPGDQERLVRAVLAVGKPTAVVVFAGRPLVLTDIAVRAKALLYAWQPGTMGGLAIARTLMGDVAPVGRLPMTFPRAVGQIPTTHDQRPGGRPPETPEKPYTSSYSDEGHAPLYAFGYGLTYTSFHYGPPKLDRDTIKDGETAKVSVSIRNVGERPGVAMAQLYLRPEVAAVSQPAKVLRGFGRVELAPGETKTVTLPVSVADFSYWRTASDFVATPGPIKIMTGPNAGDTQDATLAYRKLRR</sequence>
<proteinExistence type="inferred from homology"/>
<evidence type="ECO:0000313" key="6">
    <source>
        <dbReference type="EMBL" id="GLK57797.1"/>
    </source>
</evidence>
<feature type="chain" id="PRO_5040718715" evidence="4">
    <location>
        <begin position="26"/>
        <end position="746"/>
    </location>
</feature>
<evidence type="ECO:0000256" key="1">
    <source>
        <dbReference type="ARBA" id="ARBA00005336"/>
    </source>
</evidence>
<dbReference type="InterPro" id="IPR002772">
    <property type="entry name" value="Glyco_hydro_3_C"/>
</dbReference>